<feature type="compositionally biased region" description="Basic and acidic residues" evidence="1">
    <location>
        <begin position="1"/>
        <end position="10"/>
    </location>
</feature>
<feature type="compositionally biased region" description="Basic and acidic residues" evidence="1">
    <location>
        <begin position="70"/>
        <end position="79"/>
    </location>
</feature>
<sequence>MAHKGVRADSSKVALSPPWQPGGGIKFIYRACLGLSQHRDLQAKFSLSARADARTPFRRTTGPGLSSTSRELDSPRPLTAEKMKGNQVVTECLRLVVIADRLILWCQT</sequence>
<dbReference type="AlphaFoldDB" id="A0A9N7Z0U2"/>
<evidence type="ECO:0000256" key="1">
    <source>
        <dbReference type="SAM" id="MobiDB-lite"/>
    </source>
</evidence>
<organism evidence="2 3">
    <name type="scientific">Pleuronectes platessa</name>
    <name type="common">European plaice</name>
    <dbReference type="NCBI Taxonomy" id="8262"/>
    <lineage>
        <taxon>Eukaryota</taxon>
        <taxon>Metazoa</taxon>
        <taxon>Chordata</taxon>
        <taxon>Craniata</taxon>
        <taxon>Vertebrata</taxon>
        <taxon>Euteleostomi</taxon>
        <taxon>Actinopterygii</taxon>
        <taxon>Neopterygii</taxon>
        <taxon>Teleostei</taxon>
        <taxon>Neoteleostei</taxon>
        <taxon>Acanthomorphata</taxon>
        <taxon>Carangaria</taxon>
        <taxon>Pleuronectiformes</taxon>
        <taxon>Pleuronectoidei</taxon>
        <taxon>Pleuronectidae</taxon>
        <taxon>Pleuronectes</taxon>
    </lineage>
</organism>
<protein>
    <submittedName>
        <fullName evidence="2">Uncharacterized protein</fullName>
    </submittedName>
</protein>
<dbReference type="EMBL" id="CADEAL010003936">
    <property type="protein sequence ID" value="CAB1447096.1"/>
    <property type="molecule type" value="Genomic_DNA"/>
</dbReference>
<keyword evidence="3" id="KW-1185">Reference proteome</keyword>
<feature type="region of interest" description="Disordered" evidence="1">
    <location>
        <begin position="56"/>
        <end position="79"/>
    </location>
</feature>
<reference evidence="2" key="1">
    <citation type="submission" date="2020-03" db="EMBL/GenBank/DDBJ databases">
        <authorList>
            <person name="Weist P."/>
        </authorList>
    </citation>
    <scope>NUCLEOTIDE SEQUENCE</scope>
</reference>
<gene>
    <name evidence="2" type="ORF">PLEPLA_LOCUS34793</name>
</gene>
<dbReference type="Proteomes" id="UP001153269">
    <property type="component" value="Unassembled WGS sequence"/>
</dbReference>
<evidence type="ECO:0000313" key="3">
    <source>
        <dbReference type="Proteomes" id="UP001153269"/>
    </source>
</evidence>
<name>A0A9N7Z0U2_PLEPL</name>
<comment type="caution">
    <text evidence="2">The sequence shown here is derived from an EMBL/GenBank/DDBJ whole genome shotgun (WGS) entry which is preliminary data.</text>
</comment>
<proteinExistence type="predicted"/>
<feature type="region of interest" description="Disordered" evidence="1">
    <location>
        <begin position="1"/>
        <end position="22"/>
    </location>
</feature>
<evidence type="ECO:0000313" key="2">
    <source>
        <dbReference type="EMBL" id="CAB1447096.1"/>
    </source>
</evidence>
<accession>A0A9N7Z0U2</accession>